<dbReference type="Pfam" id="PF12937">
    <property type="entry name" value="F-box-like"/>
    <property type="match status" value="1"/>
</dbReference>
<proteinExistence type="predicted"/>
<reference evidence="3" key="1">
    <citation type="journal article" date="2014" name="BMC Genomics">
        <title>Genome characteristics reveal the impact of lichenization on lichen-forming fungus Endocarpon pusillum Hedwig (Verrucariales, Ascomycota).</title>
        <authorList>
            <person name="Wang Y.-Y."/>
            <person name="Liu B."/>
            <person name="Zhang X.-Y."/>
            <person name="Zhou Q.-M."/>
            <person name="Zhang T."/>
            <person name="Li H."/>
            <person name="Yu Y.-F."/>
            <person name="Zhang X.-L."/>
            <person name="Hao X.-Y."/>
            <person name="Wang M."/>
            <person name="Wang L."/>
            <person name="Wei J.-C."/>
        </authorList>
    </citation>
    <scope>NUCLEOTIDE SEQUENCE [LARGE SCALE GENOMIC DNA]</scope>
    <source>
        <strain evidence="3">Z07020 / HMAS-L-300199</strain>
    </source>
</reference>
<dbReference type="InterPro" id="IPR036047">
    <property type="entry name" value="F-box-like_dom_sf"/>
</dbReference>
<evidence type="ECO:0000313" key="3">
    <source>
        <dbReference type="Proteomes" id="UP000019373"/>
    </source>
</evidence>
<dbReference type="GeneID" id="19236441"/>
<dbReference type="Proteomes" id="UP000019373">
    <property type="component" value="Unassembled WGS sequence"/>
</dbReference>
<dbReference type="Gene3D" id="1.20.1280.50">
    <property type="match status" value="1"/>
</dbReference>
<accession>U1GVG7</accession>
<dbReference type="RefSeq" id="XP_007786517.1">
    <property type="nucleotide sequence ID" value="XM_007788327.1"/>
</dbReference>
<dbReference type="PROSITE" id="PS50181">
    <property type="entry name" value="FBOX"/>
    <property type="match status" value="1"/>
</dbReference>
<evidence type="ECO:0000313" key="2">
    <source>
        <dbReference type="EMBL" id="ERF76051.1"/>
    </source>
</evidence>
<gene>
    <name evidence="2" type="ORF">EPUS_01384</name>
</gene>
<dbReference type="OrthoDB" id="3219396at2759"/>
<dbReference type="HOGENOM" id="CLU_1525134_0_0_1"/>
<dbReference type="InterPro" id="IPR001810">
    <property type="entry name" value="F-box_dom"/>
</dbReference>
<dbReference type="SUPFAM" id="SSF81383">
    <property type="entry name" value="F-box domain"/>
    <property type="match status" value="1"/>
</dbReference>
<protein>
    <recommendedName>
        <fullName evidence="1">F-box domain-containing protein</fullName>
    </recommendedName>
</protein>
<dbReference type="AlphaFoldDB" id="U1GVG7"/>
<dbReference type="EMBL" id="KE720780">
    <property type="protein sequence ID" value="ERF76051.1"/>
    <property type="molecule type" value="Genomic_DNA"/>
</dbReference>
<feature type="domain" description="F-box" evidence="1">
    <location>
        <begin position="1"/>
        <end position="52"/>
    </location>
</feature>
<organism evidence="2 3">
    <name type="scientific">Endocarpon pusillum (strain Z07020 / HMAS-L-300199)</name>
    <name type="common">Lichen-forming fungus</name>
    <dbReference type="NCBI Taxonomy" id="1263415"/>
    <lineage>
        <taxon>Eukaryota</taxon>
        <taxon>Fungi</taxon>
        <taxon>Dikarya</taxon>
        <taxon>Ascomycota</taxon>
        <taxon>Pezizomycotina</taxon>
        <taxon>Eurotiomycetes</taxon>
        <taxon>Chaetothyriomycetidae</taxon>
        <taxon>Verrucariales</taxon>
        <taxon>Verrucariaceae</taxon>
        <taxon>Endocarpon</taxon>
    </lineage>
</organism>
<sequence>MSLPSLPTEIHLQILSYLDPASVVSAAGITPHFRTLVKEKLLRMVYLMYEDIECAETELKEAGELSMRPCYGCLNIVDGNDFFKFSGSPLLNKEESKDFTAVRIGLDRGLHKERRCFACDKKVGRKFEKAMISELFQVCRGESDRCSVPLLEKSKATFVIYCVLALFVWAGIDVFG</sequence>
<keyword evidence="3" id="KW-1185">Reference proteome</keyword>
<name>U1GVG7_ENDPU</name>
<evidence type="ECO:0000259" key="1">
    <source>
        <dbReference type="PROSITE" id="PS50181"/>
    </source>
</evidence>